<evidence type="ECO:0000256" key="25">
    <source>
        <dbReference type="ARBA" id="ARBA00049064"/>
    </source>
</evidence>
<evidence type="ECO:0000313" key="30">
    <source>
        <dbReference type="EMBL" id="KAK7798585.1"/>
    </source>
</evidence>
<dbReference type="SUPFAM" id="SSF48264">
    <property type="entry name" value="Cytochrome P450"/>
    <property type="match status" value="1"/>
</dbReference>
<dbReference type="GO" id="GO:0106256">
    <property type="term" value="F:hydroperoxy icosatetraenoate dehydratase activity"/>
    <property type="evidence" value="ECO:0007669"/>
    <property type="project" value="UniProtKB-EC"/>
</dbReference>
<dbReference type="AlphaFoldDB" id="A0AAW0HAH8"/>
<dbReference type="InterPro" id="IPR001128">
    <property type="entry name" value="Cyt_P450"/>
</dbReference>
<evidence type="ECO:0000256" key="13">
    <source>
        <dbReference type="ARBA" id="ARBA00023002"/>
    </source>
</evidence>
<dbReference type="InterPro" id="IPR002401">
    <property type="entry name" value="Cyt_P450_E_grp-I"/>
</dbReference>
<dbReference type="GO" id="GO:0042448">
    <property type="term" value="P:progesterone metabolic process"/>
    <property type="evidence" value="ECO:0007669"/>
    <property type="project" value="TreeGrafter"/>
</dbReference>
<comment type="catalytic activity">
    <reaction evidence="2">
        <text>(15S)-hydroperoxy-(5Z,8Z,11Z,13E)-eicosatetraenoate = 15-oxo-(5Z,8Z,11Z,13E)-eicosatetraenoate + H2O</text>
        <dbReference type="Rhea" id="RHEA:48636"/>
        <dbReference type="ChEBI" id="CHEBI:15377"/>
        <dbReference type="ChEBI" id="CHEBI:57410"/>
        <dbReference type="ChEBI" id="CHEBI:57446"/>
    </reaction>
    <physiologicalReaction direction="left-to-right" evidence="2">
        <dbReference type="Rhea" id="RHEA:48637"/>
    </physiologicalReaction>
</comment>
<evidence type="ECO:0000256" key="11">
    <source>
        <dbReference type="ARBA" id="ARBA00022824"/>
    </source>
</evidence>
<evidence type="ECO:0000256" key="27">
    <source>
        <dbReference type="ARBA" id="ARBA00049225"/>
    </source>
</evidence>
<comment type="pathway">
    <text evidence="6">Cofactor metabolism; retinol metabolism.</text>
</comment>
<reference evidence="30 31" key="1">
    <citation type="journal article" date="2023" name="bioRxiv">
        <title>Conserved and derived expression patterns and positive selection on dental genes reveal complex evolutionary context of ever-growing rodent molars.</title>
        <authorList>
            <person name="Calamari Z.T."/>
            <person name="Song A."/>
            <person name="Cohen E."/>
            <person name="Akter M."/>
            <person name="Roy R.D."/>
            <person name="Hallikas O."/>
            <person name="Christensen M.M."/>
            <person name="Li P."/>
            <person name="Marangoni P."/>
            <person name="Jernvall J."/>
            <person name="Klein O.D."/>
        </authorList>
    </citation>
    <scope>NUCLEOTIDE SEQUENCE [LARGE SCALE GENOMIC DNA]</scope>
    <source>
        <strain evidence="30">V071</strain>
    </source>
</reference>
<evidence type="ECO:0000256" key="21">
    <source>
        <dbReference type="ARBA" id="ARBA00048199"/>
    </source>
</evidence>
<evidence type="ECO:0000256" key="15">
    <source>
        <dbReference type="ARBA" id="ARBA00023033"/>
    </source>
</evidence>
<dbReference type="GO" id="GO:0005506">
    <property type="term" value="F:iron ion binding"/>
    <property type="evidence" value="ECO:0007669"/>
    <property type="project" value="UniProtKB-UniRule"/>
</dbReference>
<evidence type="ECO:0000256" key="26">
    <source>
        <dbReference type="ARBA" id="ARBA00049206"/>
    </source>
</evidence>
<organism evidence="30 31">
    <name type="scientific">Myodes glareolus</name>
    <name type="common">Bank vole</name>
    <name type="synonym">Clethrionomys glareolus</name>
    <dbReference type="NCBI Taxonomy" id="447135"/>
    <lineage>
        <taxon>Eukaryota</taxon>
        <taxon>Metazoa</taxon>
        <taxon>Chordata</taxon>
        <taxon>Craniata</taxon>
        <taxon>Vertebrata</taxon>
        <taxon>Euteleostomi</taxon>
        <taxon>Mammalia</taxon>
        <taxon>Eutheria</taxon>
        <taxon>Euarchontoglires</taxon>
        <taxon>Glires</taxon>
        <taxon>Rodentia</taxon>
        <taxon>Myomorpha</taxon>
        <taxon>Muroidea</taxon>
        <taxon>Cricetidae</taxon>
        <taxon>Arvicolinae</taxon>
        <taxon>Myodes</taxon>
    </lineage>
</organism>
<evidence type="ECO:0000256" key="6">
    <source>
        <dbReference type="ARBA" id="ARBA00004891"/>
    </source>
</evidence>
<dbReference type="InterPro" id="IPR008066">
    <property type="entry name" value="Cyt_P450_E_grp-I_CYP1"/>
</dbReference>
<dbReference type="EC" id="1.14.14.1" evidence="29"/>
<evidence type="ECO:0000256" key="8">
    <source>
        <dbReference type="ARBA" id="ARBA00010617"/>
    </source>
</evidence>
<comment type="catalytic activity">
    <reaction evidence="23">
        <text>estrone + reduced [NADPH--hemoprotein reductase] + O2 = 4-hydroxyestrone + oxidized [NADPH--hemoprotein reductase] + H2O + H(+)</text>
        <dbReference type="Rhea" id="RHEA:47292"/>
        <dbReference type="Rhea" id="RHEA-COMP:11964"/>
        <dbReference type="Rhea" id="RHEA-COMP:11965"/>
        <dbReference type="ChEBI" id="CHEBI:15377"/>
        <dbReference type="ChEBI" id="CHEBI:15378"/>
        <dbReference type="ChEBI" id="CHEBI:15379"/>
        <dbReference type="ChEBI" id="CHEBI:17263"/>
        <dbReference type="ChEBI" id="CHEBI:57618"/>
        <dbReference type="ChEBI" id="CHEBI:58210"/>
        <dbReference type="ChEBI" id="CHEBI:87602"/>
    </reaction>
    <physiologicalReaction direction="left-to-right" evidence="23">
        <dbReference type="Rhea" id="RHEA:47293"/>
    </physiologicalReaction>
</comment>
<evidence type="ECO:0000256" key="3">
    <source>
        <dbReference type="ARBA" id="ARBA00001395"/>
    </source>
</evidence>
<dbReference type="Pfam" id="PF00067">
    <property type="entry name" value="p450"/>
    <property type="match status" value="1"/>
</dbReference>
<comment type="caution">
    <text evidence="30">The sequence shown here is derived from an EMBL/GenBank/DDBJ whole genome shotgun (WGS) entry which is preliminary data.</text>
</comment>
<evidence type="ECO:0000256" key="10">
    <source>
        <dbReference type="ARBA" id="ARBA00022723"/>
    </source>
</evidence>
<comment type="catalytic activity">
    <reaction evidence="27">
        <text>all-trans-retinol + reduced [NADPH--hemoprotein reductase] + O2 = all-trans-retinal + oxidized [NADPH--hemoprotein reductase] + 2 H2O + H(+)</text>
        <dbReference type="Rhea" id="RHEA:42092"/>
        <dbReference type="Rhea" id="RHEA-COMP:11964"/>
        <dbReference type="Rhea" id="RHEA-COMP:11965"/>
        <dbReference type="ChEBI" id="CHEBI:15377"/>
        <dbReference type="ChEBI" id="CHEBI:15378"/>
        <dbReference type="ChEBI" id="CHEBI:15379"/>
        <dbReference type="ChEBI" id="CHEBI:17336"/>
        <dbReference type="ChEBI" id="CHEBI:17898"/>
        <dbReference type="ChEBI" id="CHEBI:57618"/>
        <dbReference type="ChEBI" id="CHEBI:58210"/>
    </reaction>
    <physiologicalReaction direction="left-to-right" evidence="27">
        <dbReference type="Rhea" id="RHEA:42093"/>
    </physiologicalReaction>
</comment>
<dbReference type="Gene3D" id="1.10.630.10">
    <property type="entry name" value="Cytochrome P450"/>
    <property type="match status" value="1"/>
</dbReference>
<evidence type="ECO:0000256" key="12">
    <source>
        <dbReference type="ARBA" id="ARBA00022848"/>
    </source>
</evidence>
<comment type="catalytic activity">
    <reaction evidence="1">
        <text>(13S)-hydroperoxy-(9Z,11E)-octadecadienoate = 13-oxo-(9Z,11E)-octadecadienoate + H2O</text>
        <dbReference type="Rhea" id="RHEA:48716"/>
        <dbReference type="ChEBI" id="CHEBI:15377"/>
        <dbReference type="ChEBI" id="CHEBI:57466"/>
        <dbReference type="ChEBI" id="CHEBI:90781"/>
    </reaction>
    <physiologicalReaction direction="left-to-right" evidence="1">
        <dbReference type="Rhea" id="RHEA:48717"/>
    </physiologicalReaction>
</comment>
<gene>
    <name evidence="30" type="ORF">U0070_016410</name>
</gene>
<keyword evidence="13 29" id="KW-0560">Oxidoreductase</keyword>
<dbReference type="GO" id="GO:0004508">
    <property type="term" value="F:steroid 17-alpha-monooxygenase activity"/>
    <property type="evidence" value="ECO:0007669"/>
    <property type="project" value="TreeGrafter"/>
</dbReference>
<evidence type="ECO:0000256" key="24">
    <source>
        <dbReference type="ARBA" id="ARBA00048519"/>
    </source>
</evidence>
<evidence type="ECO:0000256" key="2">
    <source>
        <dbReference type="ARBA" id="ARBA00001143"/>
    </source>
</evidence>
<evidence type="ECO:0000256" key="14">
    <source>
        <dbReference type="ARBA" id="ARBA00023004"/>
    </source>
</evidence>
<dbReference type="GO" id="GO:0042446">
    <property type="term" value="P:hormone biosynthetic process"/>
    <property type="evidence" value="ECO:0007669"/>
    <property type="project" value="TreeGrafter"/>
</dbReference>
<evidence type="ECO:0000256" key="9">
    <source>
        <dbReference type="ARBA" id="ARBA00022617"/>
    </source>
</evidence>
<dbReference type="PANTHER" id="PTHR24289">
    <property type="entry name" value="STEROID 17-ALPHA-HYDROXYLASE/17,20 LYASE"/>
    <property type="match status" value="1"/>
</dbReference>
<keyword evidence="17" id="KW-0472">Membrane</keyword>
<keyword evidence="16" id="KW-0443">Lipid metabolism</keyword>
<dbReference type="PRINTS" id="PR01683">
    <property type="entry name" value="EP450ICYP1A"/>
</dbReference>
<comment type="catalytic activity">
    <reaction evidence="3">
        <text>(12S)-hydroperoxy-(5Z,8Z,10E,14Z)-eicosatetraenoate = 12-oxo-(5Z,8Z,10E,14Z)-eicosatetraenoate + H2O</text>
        <dbReference type="Rhea" id="RHEA:37947"/>
        <dbReference type="ChEBI" id="CHEBI:15377"/>
        <dbReference type="ChEBI" id="CHEBI:57444"/>
        <dbReference type="ChEBI" id="CHEBI:75231"/>
        <dbReference type="EC" id="4.2.1.152"/>
    </reaction>
    <physiologicalReaction direction="left-to-right" evidence="3">
        <dbReference type="Rhea" id="RHEA:37948"/>
    </physiologicalReaction>
</comment>
<name>A0AAW0HAH8_MYOGA</name>
<keyword evidence="18" id="KW-0456">Lyase</keyword>
<evidence type="ECO:0000256" key="17">
    <source>
        <dbReference type="ARBA" id="ARBA00023136"/>
    </source>
</evidence>
<dbReference type="InterPro" id="IPR036396">
    <property type="entry name" value="Cyt_P450_sf"/>
</dbReference>
<evidence type="ECO:0000256" key="1">
    <source>
        <dbReference type="ARBA" id="ARBA00000408"/>
    </source>
</evidence>
<keyword evidence="9 29" id="KW-0349">Heme</keyword>
<proteinExistence type="inferred from homology"/>
<evidence type="ECO:0000256" key="22">
    <source>
        <dbReference type="ARBA" id="ARBA00048214"/>
    </source>
</evidence>
<comment type="catalytic activity">
    <reaction evidence="19">
        <text>17beta-estradiol + reduced [NADPH--hemoprotein reductase] + O2 = 2-hydroxy-17beta-estradiol + oxidized [NADPH--hemoprotein reductase] + H2O + H(+)</text>
        <dbReference type="Rhea" id="RHEA:47212"/>
        <dbReference type="Rhea" id="RHEA-COMP:11964"/>
        <dbReference type="Rhea" id="RHEA-COMP:11965"/>
        <dbReference type="ChEBI" id="CHEBI:15377"/>
        <dbReference type="ChEBI" id="CHEBI:15378"/>
        <dbReference type="ChEBI" id="CHEBI:15379"/>
        <dbReference type="ChEBI" id="CHEBI:16469"/>
        <dbReference type="ChEBI" id="CHEBI:28744"/>
        <dbReference type="ChEBI" id="CHEBI:57618"/>
        <dbReference type="ChEBI" id="CHEBI:58210"/>
    </reaction>
    <physiologicalReaction direction="left-to-right" evidence="19">
        <dbReference type="Rhea" id="RHEA:47213"/>
    </physiologicalReaction>
</comment>
<comment type="catalytic activity">
    <reaction evidence="28">
        <text>(5Z,8Z,11Z,14Z)-eicosatetraenoate + reduced [NADPH--hemoprotein reductase] + O2 = (14R,15S)-epoxy-(5Z,8Z,11Z)-eicosatrienoate + oxidized [NADPH--hemoprotein reductase] + H2O + H(+)</text>
        <dbReference type="Rhea" id="RHEA:49860"/>
        <dbReference type="Rhea" id="RHEA-COMP:11964"/>
        <dbReference type="Rhea" id="RHEA-COMP:11965"/>
        <dbReference type="ChEBI" id="CHEBI:15377"/>
        <dbReference type="ChEBI" id="CHEBI:15378"/>
        <dbReference type="ChEBI" id="CHEBI:15379"/>
        <dbReference type="ChEBI" id="CHEBI:32395"/>
        <dbReference type="ChEBI" id="CHEBI:57618"/>
        <dbReference type="ChEBI" id="CHEBI:58210"/>
        <dbReference type="ChEBI" id="CHEBI:131965"/>
    </reaction>
    <physiologicalReaction direction="left-to-right" evidence="28">
        <dbReference type="Rhea" id="RHEA:49861"/>
    </physiologicalReaction>
</comment>
<dbReference type="PANTHER" id="PTHR24289:SF21">
    <property type="entry name" value="CYTOCHROME P450 1A"/>
    <property type="match status" value="1"/>
</dbReference>
<evidence type="ECO:0000256" key="5">
    <source>
        <dbReference type="ARBA" id="ARBA00001971"/>
    </source>
</evidence>
<comment type="catalytic activity">
    <reaction evidence="22">
        <text>17beta-estradiol + reduced [NADPH--hemoprotein reductase] + O2 = 4-hydroxy-17beta-estradiol + oxidized [NADPH--hemoprotein reductase] + H2O + H(+)</text>
        <dbReference type="Rhea" id="RHEA:47280"/>
        <dbReference type="Rhea" id="RHEA-COMP:11964"/>
        <dbReference type="Rhea" id="RHEA-COMP:11965"/>
        <dbReference type="ChEBI" id="CHEBI:15377"/>
        <dbReference type="ChEBI" id="CHEBI:15378"/>
        <dbReference type="ChEBI" id="CHEBI:15379"/>
        <dbReference type="ChEBI" id="CHEBI:16469"/>
        <dbReference type="ChEBI" id="CHEBI:57618"/>
        <dbReference type="ChEBI" id="CHEBI:58210"/>
        <dbReference type="ChEBI" id="CHEBI:62845"/>
    </reaction>
    <physiologicalReaction direction="left-to-right" evidence="22">
        <dbReference type="Rhea" id="RHEA:47281"/>
    </physiologicalReaction>
</comment>
<sequence length="580" mass="65318">MVSKPLSTTTGVEPMRICSTSPYCLLSVASDRACRMVSRPLSTTTGVEPMRICSTSPYCLLSVASDSVPGCKAQKEVFQQAWTKGPSPGPRWSLQALGTLVLVALTTQNPRQKVVMAGSSSVADRKPEQMALSQNISLTPELLLATVIFCIVFCVVKTLGTRVPKGLKSPPVPWGWPIIGHMLTLGKNPHLSLTKQSKQYEGVLQIHIGSIIVVWPGYHRRALVKKGDGFKERPDFYSFTLITNGQSMTFNPDTGPVWVDCHILAMDALKSCSIASDPNSSSSCYLEEHKQIAEVGHFEPVNLVVELIANIIRALGRSSPRKSQEMLSIVKSSNDFVENVSSGNAVDFFPILRYLPNPALKRFKNFNDKFVLFLQKTVQEHYQYFNKNSIQDITGALFKHTENSKDYGVQIPHEKIVNIVNDLFGAGFETVTTAIFWSLLLLVTWPNVQRKIHKEIDTVIGRDRQPRLSDRPQLPYVEAFILETYRYTSFVPFTIPHSTTRDTSLNGFHIPKERCIFINQWQANHDEPQLPYLEAFILETFRHSSFLPFTIPHRSVLKFHKKLSLAQLGLEKYHNIRRCL</sequence>
<comment type="function">
    <text evidence="29">Cytochromes P450 are a group of heme-thiolate monooxygenases. They oxidize a variety of structurally unrelated compounds, including steroids, fatty acids, and xenobiotics.</text>
</comment>
<accession>A0AAW0HAH8</accession>
<keyword evidence="15 29" id="KW-0503">Monooxygenase</keyword>
<protein>
    <recommendedName>
        <fullName evidence="29">Cytochrome P450 1A</fullName>
        <ecNumber evidence="29">1.14.14.1</ecNumber>
    </recommendedName>
</protein>
<dbReference type="Proteomes" id="UP001488838">
    <property type="component" value="Unassembled WGS sequence"/>
</dbReference>
<comment type="catalytic activity">
    <reaction evidence="25">
        <text>(4Z,7Z,10Z,13Z,16Z,19Z)-docosahexaenoate + reduced [NADPH--hemoprotein reductase] + O2 = (19R,20S)-epoxy-(4Z,7Z,10Z,13Z,16Z)-docosapentaenoate + oxidized [NADPH--hemoprotein reductase] + H2O + H(+)</text>
        <dbReference type="Rhea" id="RHEA:52120"/>
        <dbReference type="Rhea" id="RHEA-COMP:11964"/>
        <dbReference type="Rhea" id="RHEA-COMP:11965"/>
        <dbReference type="ChEBI" id="CHEBI:15377"/>
        <dbReference type="ChEBI" id="CHEBI:15378"/>
        <dbReference type="ChEBI" id="CHEBI:15379"/>
        <dbReference type="ChEBI" id="CHEBI:57618"/>
        <dbReference type="ChEBI" id="CHEBI:58210"/>
        <dbReference type="ChEBI" id="CHEBI:77016"/>
        <dbReference type="ChEBI" id="CHEBI:136410"/>
    </reaction>
    <physiologicalReaction direction="left-to-right" evidence="25">
        <dbReference type="Rhea" id="RHEA:52121"/>
    </physiologicalReaction>
</comment>
<dbReference type="GO" id="GO:0005789">
    <property type="term" value="C:endoplasmic reticulum membrane"/>
    <property type="evidence" value="ECO:0007669"/>
    <property type="project" value="UniProtKB-SubCell"/>
</dbReference>
<comment type="subcellular location">
    <subcellularLocation>
        <location evidence="29">Endoplasmic reticulum membrane</location>
        <topology evidence="29">Peripheral membrane protein</topology>
    </subcellularLocation>
    <subcellularLocation>
        <location evidence="29">Microsome membrane</location>
        <topology evidence="29">Peripheral membrane protein</topology>
    </subcellularLocation>
</comment>
<evidence type="ECO:0000256" key="19">
    <source>
        <dbReference type="ARBA" id="ARBA00047357"/>
    </source>
</evidence>
<evidence type="ECO:0000256" key="7">
    <source>
        <dbReference type="ARBA" id="ARBA00005189"/>
    </source>
</evidence>
<dbReference type="EMBL" id="JBBHLL010000679">
    <property type="protein sequence ID" value="KAK7798585.1"/>
    <property type="molecule type" value="Genomic_DNA"/>
</dbReference>
<evidence type="ECO:0000256" key="20">
    <source>
        <dbReference type="ARBA" id="ARBA00047620"/>
    </source>
</evidence>
<comment type="catalytic activity">
    <reaction evidence="4">
        <text>(5S)-hydroperoxy-(6E,8Z,11Z,14Z)-eicosatetraenoate = 5-oxo-(6E,8Z,11Z,14Z)-eicosatetraenoate + H2O</text>
        <dbReference type="Rhea" id="RHEA:48632"/>
        <dbReference type="ChEBI" id="CHEBI:15377"/>
        <dbReference type="ChEBI" id="CHEBI:57450"/>
        <dbReference type="ChEBI" id="CHEBI:65342"/>
    </reaction>
    <physiologicalReaction direction="left-to-right" evidence="4">
        <dbReference type="Rhea" id="RHEA:48633"/>
    </physiologicalReaction>
</comment>
<comment type="catalytic activity">
    <reaction evidence="24">
        <text>(5Z,8Z,11Z,14Z,17Z)-eicosapentaenoate + reduced [NADPH--hemoprotein reductase] + O2 = (17R,18S)-epoxy-(5Z,8Z,11Z,14Z)-eicosatetraenoate + oxidized [NADPH--hemoprotein reductase] + H2O + H(+)</text>
        <dbReference type="Rhea" id="RHEA:39779"/>
        <dbReference type="Rhea" id="RHEA-COMP:11964"/>
        <dbReference type="Rhea" id="RHEA-COMP:11965"/>
        <dbReference type="ChEBI" id="CHEBI:15377"/>
        <dbReference type="ChEBI" id="CHEBI:15378"/>
        <dbReference type="ChEBI" id="CHEBI:15379"/>
        <dbReference type="ChEBI" id="CHEBI:57618"/>
        <dbReference type="ChEBI" id="CHEBI:58210"/>
        <dbReference type="ChEBI" id="CHEBI:58562"/>
        <dbReference type="ChEBI" id="CHEBI:76634"/>
    </reaction>
    <physiologicalReaction direction="left-to-right" evidence="24">
        <dbReference type="Rhea" id="RHEA:39780"/>
    </physiologicalReaction>
</comment>
<dbReference type="PRINTS" id="PR00463">
    <property type="entry name" value="EP450I"/>
</dbReference>
<keyword evidence="31" id="KW-1185">Reference proteome</keyword>
<evidence type="ECO:0000256" key="29">
    <source>
        <dbReference type="RuleBase" id="RU368045"/>
    </source>
</evidence>
<keyword evidence="10 29" id="KW-0479">Metal-binding</keyword>
<comment type="catalytic activity">
    <reaction evidence="21">
        <text>all-trans-retinal + reduced [NADPH--hemoprotein reductase] + O2 = all-trans-retinoate + oxidized [NADPH--hemoprotein reductase] + H2O + 2 H(+)</text>
        <dbReference type="Rhea" id="RHEA:42088"/>
        <dbReference type="Rhea" id="RHEA-COMP:11964"/>
        <dbReference type="Rhea" id="RHEA-COMP:11965"/>
        <dbReference type="ChEBI" id="CHEBI:15377"/>
        <dbReference type="ChEBI" id="CHEBI:15378"/>
        <dbReference type="ChEBI" id="CHEBI:15379"/>
        <dbReference type="ChEBI" id="CHEBI:17898"/>
        <dbReference type="ChEBI" id="CHEBI:35291"/>
        <dbReference type="ChEBI" id="CHEBI:57618"/>
        <dbReference type="ChEBI" id="CHEBI:58210"/>
    </reaction>
    <physiologicalReaction direction="left-to-right" evidence="21">
        <dbReference type="Rhea" id="RHEA:42089"/>
    </physiologicalReaction>
</comment>
<comment type="similarity">
    <text evidence="8 29">Belongs to the cytochrome P450 family.</text>
</comment>
<evidence type="ECO:0000313" key="31">
    <source>
        <dbReference type="Proteomes" id="UP001488838"/>
    </source>
</evidence>
<keyword evidence="14 29" id="KW-0408">Iron</keyword>
<evidence type="ECO:0000256" key="18">
    <source>
        <dbReference type="ARBA" id="ARBA00023239"/>
    </source>
</evidence>
<evidence type="ECO:0000256" key="28">
    <source>
        <dbReference type="ARBA" id="ARBA00049384"/>
    </source>
</evidence>
<dbReference type="GO" id="GO:0020037">
    <property type="term" value="F:heme binding"/>
    <property type="evidence" value="ECO:0007669"/>
    <property type="project" value="UniProtKB-UniRule"/>
</dbReference>
<comment type="pathway">
    <text evidence="7">Lipid metabolism.</text>
</comment>
<keyword evidence="12 29" id="KW-0492">Microsome</keyword>
<comment type="cofactor">
    <cofactor evidence="5 29">
        <name>heme</name>
        <dbReference type="ChEBI" id="CHEBI:30413"/>
    </cofactor>
</comment>
<comment type="catalytic activity">
    <reaction evidence="26">
        <text>(5Z,8Z,11Z,14Z)-eicosatetraenoate + reduced [NADPH--hemoprotein reductase] + O2 = 19-hydroxy-(5Z,8Z,11Z,14Z)-eicosatetraenoate + oxidized [NADPH--hemoprotein reductase] + H2O + H(+)</text>
        <dbReference type="Rhea" id="RHEA:39759"/>
        <dbReference type="Rhea" id="RHEA-COMP:11964"/>
        <dbReference type="Rhea" id="RHEA-COMP:11965"/>
        <dbReference type="ChEBI" id="CHEBI:15377"/>
        <dbReference type="ChEBI" id="CHEBI:15378"/>
        <dbReference type="ChEBI" id="CHEBI:15379"/>
        <dbReference type="ChEBI" id="CHEBI:32395"/>
        <dbReference type="ChEBI" id="CHEBI:57618"/>
        <dbReference type="ChEBI" id="CHEBI:58210"/>
        <dbReference type="ChEBI" id="CHEBI:76627"/>
    </reaction>
    <physiologicalReaction direction="left-to-right" evidence="26">
        <dbReference type="Rhea" id="RHEA:39760"/>
    </physiologicalReaction>
</comment>
<evidence type="ECO:0000256" key="16">
    <source>
        <dbReference type="ARBA" id="ARBA00023098"/>
    </source>
</evidence>
<evidence type="ECO:0000256" key="4">
    <source>
        <dbReference type="ARBA" id="ARBA00001867"/>
    </source>
</evidence>
<evidence type="ECO:0000256" key="23">
    <source>
        <dbReference type="ARBA" id="ARBA00048474"/>
    </source>
</evidence>
<keyword evidence="11 29" id="KW-0256">Endoplasmic reticulum</keyword>
<comment type="catalytic activity">
    <reaction evidence="20">
        <text>estrone + reduced [NADPH--hemoprotein reductase] + O2 = 2-hydroxyestrone + oxidized [NADPH--hemoprotein reductase] + H2O + H(+)</text>
        <dbReference type="Rhea" id="RHEA:47208"/>
        <dbReference type="Rhea" id="RHEA-COMP:11964"/>
        <dbReference type="Rhea" id="RHEA-COMP:11965"/>
        <dbReference type="ChEBI" id="CHEBI:1156"/>
        <dbReference type="ChEBI" id="CHEBI:15377"/>
        <dbReference type="ChEBI" id="CHEBI:15378"/>
        <dbReference type="ChEBI" id="CHEBI:15379"/>
        <dbReference type="ChEBI" id="CHEBI:17263"/>
        <dbReference type="ChEBI" id="CHEBI:57618"/>
        <dbReference type="ChEBI" id="CHEBI:58210"/>
    </reaction>
    <physiologicalReaction direction="left-to-right" evidence="20">
        <dbReference type="Rhea" id="RHEA:47209"/>
    </physiologicalReaction>
</comment>